<dbReference type="SMART" id="SM00487">
    <property type="entry name" value="DEXDc"/>
    <property type="match status" value="1"/>
</dbReference>
<dbReference type="Gene3D" id="3.40.50.300">
    <property type="entry name" value="P-loop containing nucleotide triphosphate hydrolases"/>
    <property type="match status" value="2"/>
</dbReference>
<keyword evidence="2 7" id="KW-0378">Hydrolase</keyword>
<name>A0ABW3KXB7_9BACI</name>
<evidence type="ECO:0000256" key="4">
    <source>
        <dbReference type="ARBA" id="ARBA00022840"/>
    </source>
</evidence>
<keyword evidence="8" id="KW-1185">Reference proteome</keyword>
<dbReference type="Pfam" id="PF00270">
    <property type="entry name" value="DEAD"/>
    <property type="match status" value="1"/>
</dbReference>
<dbReference type="SUPFAM" id="SSF52540">
    <property type="entry name" value="P-loop containing nucleoside triphosphate hydrolases"/>
    <property type="match status" value="1"/>
</dbReference>
<evidence type="ECO:0000256" key="2">
    <source>
        <dbReference type="ARBA" id="ARBA00022801"/>
    </source>
</evidence>
<evidence type="ECO:0000259" key="5">
    <source>
        <dbReference type="PROSITE" id="PS51192"/>
    </source>
</evidence>
<dbReference type="PROSITE" id="PS51194">
    <property type="entry name" value="HELICASE_CTER"/>
    <property type="match status" value="1"/>
</dbReference>
<dbReference type="GO" id="GO:0016787">
    <property type="term" value="F:hydrolase activity"/>
    <property type="evidence" value="ECO:0007669"/>
    <property type="project" value="UniProtKB-KW"/>
</dbReference>
<dbReference type="CDD" id="cd17920">
    <property type="entry name" value="DEXHc_RecQ"/>
    <property type="match status" value="1"/>
</dbReference>
<feature type="domain" description="Helicase ATP-binding" evidence="5">
    <location>
        <begin position="27"/>
        <end position="194"/>
    </location>
</feature>
<dbReference type="SMART" id="SM00490">
    <property type="entry name" value="HELICc"/>
    <property type="match status" value="1"/>
</dbReference>
<dbReference type="RefSeq" id="WP_386057092.1">
    <property type="nucleotide sequence ID" value="NZ_JBHTKL010000001.1"/>
</dbReference>
<evidence type="ECO:0000313" key="8">
    <source>
        <dbReference type="Proteomes" id="UP001596990"/>
    </source>
</evidence>
<dbReference type="InterPro" id="IPR011545">
    <property type="entry name" value="DEAD/DEAH_box_helicase_dom"/>
</dbReference>
<keyword evidence="1" id="KW-0547">Nucleotide-binding</keyword>
<organism evidence="7 8">
    <name type="scientific">Thalassobacillus hwangdonensis</name>
    <dbReference type="NCBI Taxonomy" id="546108"/>
    <lineage>
        <taxon>Bacteria</taxon>
        <taxon>Bacillati</taxon>
        <taxon>Bacillota</taxon>
        <taxon>Bacilli</taxon>
        <taxon>Bacillales</taxon>
        <taxon>Bacillaceae</taxon>
        <taxon>Thalassobacillus</taxon>
    </lineage>
</organism>
<sequence>MNKEQLYRLLREQFGHSSFREGQEEIITDVLQKNDVLGILPTGTGKSICYQLPASILPGTTVIISPLVSLMIDQVKQLKASGFKKAVALNSFLGREMRMKVLRNLEKYKLVYLSPEMLQHSFIVDKLSSMDIPLVVIDEAHCISQWGHEFRTDYLKIRRILPHLDDPTVLALSATATPEVQADIRSQLGRSNMIGHIYPMDKRNITFSVEQCRHPEEKINRIVEVLRENHVPSMIYFSSRNWTEKVAFALEEQLEGRKIAYYHGGMDQTDRLLIQQQFMNGELDVICCTSAFGMGINKKDIRMVIHFHLPSQLESYIQEIGRAGRDGHPCLSLLLFTESDYHIPKGLIESELPEKRVLKPLMNRLYVVHEENIPLPSDESMQLELELSESQWRFLKFQLEKVEILQGNKLHYNHQEWQEFISTMSALIDHRMQRKYNRLHELLEWVHHDGCRREKLYSTFQKGFREPTVTCCDYCGFAITREKLFPELETHRSERDHVPWEERLRKVFHQEEFQHES</sequence>
<dbReference type="InterPro" id="IPR004589">
    <property type="entry name" value="DNA_helicase_ATP-dep_RecQ"/>
</dbReference>
<accession>A0ABW3KXB7</accession>
<dbReference type="GO" id="GO:0003678">
    <property type="term" value="F:DNA helicase activity"/>
    <property type="evidence" value="ECO:0007669"/>
    <property type="project" value="UniProtKB-EC"/>
</dbReference>
<dbReference type="NCBIfam" id="TIGR00614">
    <property type="entry name" value="recQ_fam"/>
    <property type="match status" value="1"/>
</dbReference>
<dbReference type="InterPro" id="IPR014001">
    <property type="entry name" value="Helicase_ATP-bd"/>
</dbReference>
<dbReference type="PANTHER" id="PTHR13710:SF84">
    <property type="entry name" value="ATP-DEPENDENT DNA HELICASE RECS-RELATED"/>
    <property type="match status" value="1"/>
</dbReference>
<evidence type="ECO:0000256" key="1">
    <source>
        <dbReference type="ARBA" id="ARBA00022741"/>
    </source>
</evidence>
<proteinExistence type="predicted"/>
<evidence type="ECO:0000256" key="3">
    <source>
        <dbReference type="ARBA" id="ARBA00022806"/>
    </source>
</evidence>
<dbReference type="Pfam" id="PF00271">
    <property type="entry name" value="Helicase_C"/>
    <property type="match status" value="1"/>
</dbReference>
<comment type="caution">
    <text evidence="7">The sequence shown here is derived from an EMBL/GenBank/DDBJ whole genome shotgun (WGS) entry which is preliminary data.</text>
</comment>
<dbReference type="InterPro" id="IPR001650">
    <property type="entry name" value="Helicase_C-like"/>
</dbReference>
<gene>
    <name evidence="7" type="ORF">ACFQ2J_04855</name>
</gene>
<reference evidence="8" key="1">
    <citation type="journal article" date="2019" name="Int. J. Syst. Evol. Microbiol.">
        <title>The Global Catalogue of Microorganisms (GCM) 10K type strain sequencing project: providing services to taxonomists for standard genome sequencing and annotation.</title>
        <authorList>
            <consortium name="The Broad Institute Genomics Platform"/>
            <consortium name="The Broad Institute Genome Sequencing Center for Infectious Disease"/>
            <person name="Wu L."/>
            <person name="Ma J."/>
        </authorList>
    </citation>
    <scope>NUCLEOTIDE SEQUENCE [LARGE SCALE GENOMIC DNA]</scope>
    <source>
        <strain evidence="8">CCUG 56607</strain>
    </source>
</reference>
<dbReference type="EC" id="3.6.4.12" evidence="7"/>
<protein>
    <submittedName>
        <fullName evidence="7">RecQ family ATP-dependent DNA helicase</fullName>
        <ecNumber evidence="7">3.6.4.12</ecNumber>
    </submittedName>
</protein>
<feature type="domain" description="Helicase C-terminal" evidence="6">
    <location>
        <begin position="218"/>
        <end position="366"/>
    </location>
</feature>
<keyword evidence="4" id="KW-0067">ATP-binding</keyword>
<keyword evidence="3 7" id="KW-0347">Helicase</keyword>
<dbReference type="InterPro" id="IPR027417">
    <property type="entry name" value="P-loop_NTPase"/>
</dbReference>
<dbReference type="PANTHER" id="PTHR13710">
    <property type="entry name" value="DNA HELICASE RECQ FAMILY MEMBER"/>
    <property type="match status" value="1"/>
</dbReference>
<evidence type="ECO:0000259" key="6">
    <source>
        <dbReference type="PROSITE" id="PS51194"/>
    </source>
</evidence>
<dbReference type="Proteomes" id="UP001596990">
    <property type="component" value="Unassembled WGS sequence"/>
</dbReference>
<dbReference type="PROSITE" id="PS51192">
    <property type="entry name" value="HELICASE_ATP_BIND_1"/>
    <property type="match status" value="1"/>
</dbReference>
<evidence type="ECO:0000313" key="7">
    <source>
        <dbReference type="EMBL" id="MFD1018526.1"/>
    </source>
</evidence>
<dbReference type="EMBL" id="JBHTKL010000001">
    <property type="protein sequence ID" value="MFD1018526.1"/>
    <property type="molecule type" value="Genomic_DNA"/>
</dbReference>